<evidence type="ECO:0000313" key="3">
    <source>
        <dbReference type="Proteomes" id="UP000504636"/>
    </source>
</evidence>
<sequence>MSNLKDLELNDPFWHGGNEDAEPSAPFGASFWGTNRSTTSFNGTLRGGFVTQDQYMQLVAEIVELKRIVLLQTDRIAALELRVDGMDETVRMPSAPHPHRPSPYAHQPQPQSAAPVVTPSAPVSGETLGGIVPAPRSGTRADTPRLRHAPMPVPPGGPNKQAYRPMLADYFGDIEKWVQQYATVPLSNLNPMEALCKATTQLVTLVRDDTAAQQVLLDPTLEQFAILSVVNHYICSAAMKCDLIDPFSAELKTYNSVLRQHWNAAPEYATCQEILRTRAALYWEMQEDPQYHHWRAGFVDGMTSDLMSILAPAMRQKSMEEARSKLTQFFIRAVRISIRMRMDQMDWAFNFPQQEDPLTPSMVFRNPDVSPHEVRANAQRYQVLFCITPRIQCDKYPANGPVGSEIVHGAEVIVKKIATSIWERQAAQTWQPQLAGYRVARRQEQGRD</sequence>
<accession>A0A6A6Z731</accession>
<reference evidence="4" key="2">
    <citation type="submission" date="2020-04" db="EMBL/GenBank/DDBJ databases">
        <authorList>
            <consortium name="NCBI Genome Project"/>
        </authorList>
    </citation>
    <scope>NUCLEOTIDE SEQUENCE</scope>
    <source>
        <strain evidence="4">CBS 304.34</strain>
    </source>
</reference>
<dbReference type="EMBL" id="MU003693">
    <property type="protein sequence ID" value="KAF2816055.1"/>
    <property type="molecule type" value="Genomic_DNA"/>
</dbReference>
<evidence type="ECO:0000313" key="4">
    <source>
        <dbReference type="RefSeq" id="XP_033583019.1"/>
    </source>
</evidence>
<protein>
    <submittedName>
        <fullName evidence="2 4">Uncharacterized protein</fullName>
    </submittedName>
</protein>
<name>A0A6A6Z731_9PEZI</name>
<reference evidence="4" key="3">
    <citation type="submission" date="2025-04" db="UniProtKB">
        <authorList>
            <consortium name="RefSeq"/>
        </authorList>
    </citation>
    <scope>IDENTIFICATION</scope>
    <source>
        <strain evidence="4">CBS 304.34</strain>
    </source>
</reference>
<dbReference type="AlphaFoldDB" id="A0A6A6Z731"/>
<evidence type="ECO:0000313" key="2">
    <source>
        <dbReference type="EMBL" id="KAF2816055.1"/>
    </source>
</evidence>
<feature type="region of interest" description="Disordered" evidence="1">
    <location>
        <begin position="91"/>
        <end position="159"/>
    </location>
</feature>
<dbReference type="GeneID" id="54453486"/>
<keyword evidence="3" id="KW-1185">Reference proteome</keyword>
<proteinExistence type="predicted"/>
<reference evidence="2 4" key="1">
    <citation type="journal article" date="2020" name="Stud. Mycol.">
        <title>101 Dothideomycetes genomes: a test case for predicting lifestyles and emergence of pathogens.</title>
        <authorList>
            <person name="Haridas S."/>
            <person name="Albert R."/>
            <person name="Binder M."/>
            <person name="Bloem J."/>
            <person name="Labutti K."/>
            <person name="Salamov A."/>
            <person name="Andreopoulos B."/>
            <person name="Baker S."/>
            <person name="Barry K."/>
            <person name="Bills G."/>
            <person name="Bluhm B."/>
            <person name="Cannon C."/>
            <person name="Castanera R."/>
            <person name="Culley D."/>
            <person name="Daum C."/>
            <person name="Ezra D."/>
            <person name="Gonzalez J."/>
            <person name="Henrissat B."/>
            <person name="Kuo A."/>
            <person name="Liang C."/>
            <person name="Lipzen A."/>
            <person name="Lutzoni F."/>
            <person name="Magnuson J."/>
            <person name="Mondo S."/>
            <person name="Nolan M."/>
            <person name="Ohm R."/>
            <person name="Pangilinan J."/>
            <person name="Park H.-J."/>
            <person name="Ramirez L."/>
            <person name="Alfaro M."/>
            <person name="Sun H."/>
            <person name="Tritt A."/>
            <person name="Yoshinaga Y."/>
            <person name="Zwiers L.-H."/>
            <person name="Turgeon B."/>
            <person name="Goodwin S."/>
            <person name="Spatafora J."/>
            <person name="Crous P."/>
            <person name="Grigoriev I."/>
        </authorList>
    </citation>
    <scope>NUCLEOTIDE SEQUENCE</scope>
    <source>
        <strain evidence="2 4">CBS 304.34</strain>
    </source>
</reference>
<organism evidence="2">
    <name type="scientific">Mytilinidion resinicola</name>
    <dbReference type="NCBI Taxonomy" id="574789"/>
    <lineage>
        <taxon>Eukaryota</taxon>
        <taxon>Fungi</taxon>
        <taxon>Dikarya</taxon>
        <taxon>Ascomycota</taxon>
        <taxon>Pezizomycotina</taxon>
        <taxon>Dothideomycetes</taxon>
        <taxon>Pleosporomycetidae</taxon>
        <taxon>Mytilinidiales</taxon>
        <taxon>Mytilinidiaceae</taxon>
        <taxon>Mytilinidion</taxon>
    </lineage>
</organism>
<dbReference type="OrthoDB" id="3789787at2759"/>
<dbReference type="RefSeq" id="XP_033583019.1">
    <property type="nucleotide sequence ID" value="XM_033712593.1"/>
</dbReference>
<evidence type="ECO:0000256" key="1">
    <source>
        <dbReference type="SAM" id="MobiDB-lite"/>
    </source>
</evidence>
<dbReference type="Proteomes" id="UP000504636">
    <property type="component" value="Unplaced"/>
</dbReference>
<gene>
    <name evidence="2 4" type="ORF">BDZ99DRAFT_127693</name>
</gene>